<dbReference type="Proteomes" id="UP000070529">
    <property type="component" value="Unassembled WGS sequence"/>
</dbReference>
<dbReference type="EC" id="3.4.19.13" evidence="11"/>
<comment type="pathway">
    <text evidence="11">Sulfur metabolism; glutathione metabolism.</text>
</comment>
<dbReference type="EMBL" id="LNTY01000022">
    <property type="protein sequence ID" value="KXF82509.1"/>
    <property type="molecule type" value="Genomic_DNA"/>
</dbReference>
<comment type="caution">
    <text evidence="13">The sequence shown here is derived from an EMBL/GenBank/DDBJ whole genome shotgun (WGS) entry which is preliminary data.</text>
</comment>
<evidence type="ECO:0000256" key="8">
    <source>
        <dbReference type="ARBA" id="ARBA00047417"/>
    </source>
</evidence>
<keyword evidence="4 11" id="KW-0808">Transferase</keyword>
<comment type="catalytic activity">
    <reaction evidence="1 11">
        <text>an S-substituted glutathione + H2O = an S-substituted L-cysteinylglycine + L-glutamate</text>
        <dbReference type="Rhea" id="RHEA:59468"/>
        <dbReference type="ChEBI" id="CHEBI:15377"/>
        <dbReference type="ChEBI" id="CHEBI:29985"/>
        <dbReference type="ChEBI" id="CHEBI:90779"/>
        <dbReference type="ChEBI" id="CHEBI:143103"/>
        <dbReference type="EC" id="3.4.19.13"/>
    </reaction>
</comment>
<dbReference type="PANTHER" id="PTHR43199:SF1">
    <property type="entry name" value="GLUTATHIONE HYDROLASE PROENZYME"/>
    <property type="match status" value="1"/>
</dbReference>
<feature type="binding site" evidence="10">
    <location>
        <position position="498"/>
    </location>
    <ligand>
        <name>L-glutamate</name>
        <dbReference type="ChEBI" id="CHEBI:29985"/>
    </ligand>
</feature>
<evidence type="ECO:0000256" key="3">
    <source>
        <dbReference type="ARBA" id="ARBA00009381"/>
    </source>
</evidence>
<dbReference type="GO" id="GO:0006751">
    <property type="term" value="P:glutathione catabolic process"/>
    <property type="evidence" value="ECO:0007669"/>
    <property type="project" value="UniProtKB-UniRule"/>
</dbReference>
<evidence type="ECO:0000256" key="12">
    <source>
        <dbReference type="SAM" id="SignalP"/>
    </source>
</evidence>
<dbReference type="UniPathway" id="UPA00204"/>
<keyword evidence="12" id="KW-0732">Signal</keyword>
<keyword evidence="5 11" id="KW-0378">Hydrolase</keyword>
<keyword evidence="11" id="KW-0317">Glutathione biosynthesis</keyword>
<dbReference type="OrthoDB" id="5297205at2"/>
<feature type="binding site" evidence="10">
    <location>
        <begin position="476"/>
        <end position="477"/>
    </location>
    <ligand>
        <name>L-glutamate</name>
        <dbReference type="ChEBI" id="CHEBI:29985"/>
    </ligand>
</feature>
<dbReference type="InterPro" id="IPR043137">
    <property type="entry name" value="GGT_ssub_C"/>
</dbReference>
<keyword evidence="7 11" id="KW-0012">Acyltransferase</keyword>
<dbReference type="GO" id="GO:0006750">
    <property type="term" value="P:glutathione biosynthetic process"/>
    <property type="evidence" value="ECO:0007669"/>
    <property type="project" value="UniProtKB-KW"/>
</dbReference>
<evidence type="ECO:0000313" key="14">
    <source>
        <dbReference type="Proteomes" id="UP000070529"/>
    </source>
</evidence>
<sequence length="591" mass="63542">MKKLPSFQLLLTMMATSLVPQLSHATVEADVADSVAPELATGSVMRKSVKGEQWMVAAANPHASKAGAAILEAGGNAIDAMVAVQTVLGLVEPQSSGIGGGAFLVYWDAKAKALTTFDGRETAPMDATPTLFLDENGEPLKFYDAVVGGRSVGTPGTLRLMHDTHARYGNLSWRAVLTPAIALAEQGFEVSPRLAGLIEGDADRLRRYPSTYQYFFDDTGNPLSIGDRLVNQAYADTLKLVAQDIDNFYEGEIADDIVATVQQAAGNPGVLSKKDMADYRIVERPPVCSPYHQYRICGMGPPTSGGITVGQIMGILSHFPLKELGKDNPESWRLFGDASRLAYADRGRYIADSDYVPVPVEGMLAPAYIESRANLIPEQGALENVTAGAPEFSHAKTLPPRADDESIELPSTSHFSIVDKNGNIVSITTTIENGFGSRIMTRGFLLNNELTDFSFRTHKDGYPIANRVEPGKRPRSSMAPTIVMRDGKPYMAVGSPGGSRIIGYVAKTLIAHLDWGLDIQSAIDLPHLVNRFGTYDLEAGTDAESFQPALENMGFEVNVRDLTSGLHGIVIDSGTLEGGADPRREGLVIAQ</sequence>
<feature type="binding site" evidence="10">
    <location>
        <position position="120"/>
    </location>
    <ligand>
        <name>L-glutamate</name>
        <dbReference type="ChEBI" id="CHEBI:29985"/>
    </ligand>
</feature>
<dbReference type="Gene3D" id="3.60.20.40">
    <property type="match status" value="1"/>
</dbReference>
<name>A0A135IAQ0_9GAMM</name>
<proteinExistence type="inferred from homology"/>
<evidence type="ECO:0000256" key="5">
    <source>
        <dbReference type="ARBA" id="ARBA00022801"/>
    </source>
</evidence>
<dbReference type="AlphaFoldDB" id="A0A135IAQ0"/>
<feature type="chain" id="PRO_5007465828" description="Glutathione hydrolase proenzyme" evidence="12">
    <location>
        <begin position="26"/>
        <end position="591"/>
    </location>
</feature>
<dbReference type="PROSITE" id="PS00462">
    <property type="entry name" value="G_GLU_TRANSPEPTIDASE"/>
    <property type="match status" value="1"/>
</dbReference>
<dbReference type="NCBIfam" id="TIGR00066">
    <property type="entry name" value="g_glut_trans"/>
    <property type="match status" value="1"/>
</dbReference>
<evidence type="ECO:0000256" key="6">
    <source>
        <dbReference type="ARBA" id="ARBA00023145"/>
    </source>
</evidence>
<dbReference type="InterPro" id="IPR000101">
    <property type="entry name" value="GGT_peptidase"/>
</dbReference>
<dbReference type="InterPro" id="IPR043138">
    <property type="entry name" value="GGT_lsub"/>
</dbReference>
<gene>
    <name evidence="13" type="ORF">ATN88_20915</name>
</gene>
<feature type="active site" description="Nucleophile" evidence="9">
    <location>
        <position position="412"/>
    </location>
</feature>
<dbReference type="GO" id="GO:0103068">
    <property type="term" value="F:leukotriene C4 gamma-glutamyl transferase activity"/>
    <property type="evidence" value="ECO:0007669"/>
    <property type="project" value="UniProtKB-EC"/>
</dbReference>
<organism evidence="13 14">
    <name type="scientific">Enterovibrio coralii</name>
    <dbReference type="NCBI Taxonomy" id="294935"/>
    <lineage>
        <taxon>Bacteria</taxon>
        <taxon>Pseudomonadati</taxon>
        <taxon>Pseudomonadota</taxon>
        <taxon>Gammaproteobacteria</taxon>
        <taxon>Vibrionales</taxon>
        <taxon>Vibrionaceae</taxon>
        <taxon>Enterovibrio</taxon>
    </lineage>
</organism>
<evidence type="ECO:0000313" key="13">
    <source>
        <dbReference type="EMBL" id="KXF82509.1"/>
    </source>
</evidence>
<dbReference type="SUPFAM" id="SSF56235">
    <property type="entry name" value="N-terminal nucleophile aminohydrolases (Ntn hydrolases)"/>
    <property type="match status" value="1"/>
</dbReference>
<protein>
    <recommendedName>
        <fullName evidence="11">Glutathione hydrolase proenzyme</fullName>
        <ecNumber evidence="11">2.3.2.2</ecNumber>
        <ecNumber evidence="11">3.4.19.13</ecNumber>
    </recommendedName>
    <component>
        <recommendedName>
            <fullName evidence="11">Glutathione hydrolase large chain</fullName>
        </recommendedName>
    </component>
    <component>
        <recommendedName>
            <fullName evidence="11">Glutathione hydrolase small chain</fullName>
        </recommendedName>
    </component>
</protein>
<comment type="similarity">
    <text evidence="3 11">Belongs to the gamma-glutamyltransferase family.</text>
</comment>
<evidence type="ECO:0000256" key="2">
    <source>
        <dbReference type="ARBA" id="ARBA00001089"/>
    </source>
</evidence>
<evidence type="ECO:0000256" key="4">
    <source>
        <dbReference type="ARBA" id="ARBA00022679"/>
    </source>
</evidence>
<comment type="subunit">
    <text evidence="11">This enzyme consists of two polypeptide chains, which are synthesized in precursor form from a single polypeptide.</text>
</comment>
<evidence type="ECO:0000256" key="11">
    <source>
        <dbReference type="RuleBase" id="RU368036"/>
    </source>
</evidence>
<evidence type="ECO:0000256" key="7">
    <source>
        <dbReference type="ARBA" id="ARBA00023315"/>
    </source>
</evidence>
<accession>A0A135IAQ0</accession>
<keyword evidence="14" id="KW-1185">Reference proteome</keyword>
<comment type="catalytic activity">
    <reaction evidence="2 11">
        <text>glutathione + H2O = L-cysteinylglycine + L-glutamate</text>
        <dbReference type="Rhea" id="RHEA:28807"/>
        <dbReference type="ChEBI" id="CHEBI:15377"/>
        <dbReference type="ChEBI" id="CHEBI:29985"/>
        <dbReference type="ChEBI" id="CHEBI:57925"/>
        <dbReference type="ChEBI" id="CHEBI:61694"/>
        <dbReference type="EC" id="3.4.19.13"/>
    </reaction>
</comment>
<dbReference type="InterPro" id="IPR051792">
    <property type="entry name" value="GGT_bact"/>
</dbReference>
<dbReference type="Gene3D" id="1.10.246.130">
    <property type="match status" value="1"/>
</dbReference>
<comment type="PTM">
    <text evidence="11">Cleaved by autocatalysis into a large and a small subunit.</text>
</comment>
<comment type="catalytic activity">
    <reaction evidence="8 11">
        <text>an N-terminal (5-L-glutamyl)-[peptide] + an alpha-amino acid = 5-L-glutamyl amino acid + an N-terminal L-alpha-aminoacyl-[peptide]</text>
        <dbReference type="Rhea" id="RHEA:23904"/>
        <dbReference type="Rhea" id="RHEA-COMP:9780"/>
        <dbReference type="Rhea" id="RHEA-COMP:9795"/>
        <dbReference type="ChEBI" id="CHEBI:77644"/>
        <dbReference type="ChEBI" id="CHEBI:78597"/>
        <dbReference type="ChEBI" id="CHEBI:78599"/>
        <dbReference type="ChEBI" id="CHEBI:78608"/>
        <dbReference type="EC" id="2.3.2.2"/>
    </reaction>
</comment>
<dbReference type="InterPro" id="IPR055262">
    <property type="entry name" value="GGT_CS"/>
</dbReference>
<evidence type="ECO:0000256" key="1">
    <source>
        <dbReference type="ARBA" id="ARBA00001049"/>
    </source>
</evidence>
<dbReference type="STRING" id="294935.ATN88_20915"/>
<evidence type="ECO:0000256" key="10">
    <source>
        <dbReference type="PIRSR" id="PIRSR600101-2"/>
    </source>
</evidence>
<dbReference type="EC" id="2.3.2.2" evidence="11"/>
<dbReference type="PRINTS" id="PR01210">
    <property type="entry name" value="GGTRANSPTASE"/>
</dbReference>
<dbReference type="InterPro" id="IPR029055">
    <property type="entry name" value="Ntn_hydrolases_N"/>
</dbReference>
<dbReference type="Pfam" id="PF01019">
    <property type="entry name" value="G_glu_transpept"/>
    <property type="match status" value="1"/>
</dbReference>
<feature type="signal peptide" evidence="12">
    <location>
        <begin position="1"/>
        <end position="25"/>
    </location>
</feature>
<dbReference type="PANTHER" id="PTHR43199">
    <property type="entry name" value="GLUTATHIONE HYDROLASE"/>
    <property type="match status" value="1"/>
</dbReference>
<evidence type="ECO:0000256" key="9">
    <source>
        <dbReference type="PIRSR" id="PIRSR600101-1"/>
    </source>
</evidence>
<keyword evidence="6 11" id="KW-0865">Zymogen</keyword>
<feature type="binding site" evidence="10">
    <location>
        <position position="452"/>
    </location>
    <ligand>
        <name>L-glutamate</name>
        <dbReference type="ChEBI" id="CHEBI:29985"/>
    </ligand>
</feature>
<dbReference type="GO" id="GO:0036374">
    <property type="term" value="F:glutathione hydrolase activity"/>
    <property type="evidence" value="ECO:0007669"/>
    <property type="project" value="UniProtKB-UniRule"/>
</dbReference>
<reference evidence="13 14" key="1">
    <citation type="submission" date="2015-11" db="EMBL/GenBank/DDBJ databases">
        <title>Genomic Taxonomy of the Vibrionaceae.</title>
        <authorList>
            <person name="Gomez-Gil B."/>
            <person name="Enciso-Ibarra J."/>
        </authorList>
    </citation>
    <scope>NUCLEOTIDE SEQUENCE [LARGE SCALE GENOMIC DNA]</scope>
    <source>
        <strain evidence="13 14">CAIM 912</strain>
    </source>
</reference>